<dbReference type="Proteomes" id="UP000030645">
    <property type="component" value="Unassembled WGS sequence"/>
</dbReference>
<evidence type="ECO:0000313" key="2">
    <source>
        <dbReference type="Proteomes" id="UP000030645"/>
    </source>
</evidence>
<dbReference type="EMBL" id="KE343602">
    <property type="protein sequence ID" value="EXB36959.1"/>
    <property type="molecule type" value="Genomic_DNA"/>
</dbReference>
<organism evidence="1 2">
    <name type="scientific">Morus notabilis</name>
    <dbReference type="NCBI Taxonomy" id="981085"/>
    <lineage>
        <taxon>Eukaryota</taxon>
        <taxon>Viridiplantae</taxon>
        <taxon>Streptophyta</taxon>
        <taxon>Embryophyta</taxon>
        <taxon>Tracheophyta</taxon>
        <taxon>Spermatophyta</taxon>
        <taxon>Magnoliopsida</taxon>
        <taxon>eudicotyledons</taxon>
        <taxon>Gunneridae</taxon>
        <taxon>Pentapetalae</taxon>
        <taxon>rosids</taxon>
        <taxon>fabids</taxon>
        <taxon>Rosales</taxon>
        <taxon>Moraceae</taxon>
        <taxon>Moreae</taxon>
        <taxon>Morus</taxon>
    </lineage>
</organism>
<evidence type="ECO:0000313" key="1">
    <source>
        <dbReference type="EMBL" id="EXB36959.1"/>
    </source>
</evidence>
<proteinExistence type="predicted"/>
<name>W9QNU7_9ROSA</name>
<dbReference type="AlphaFoldDB" id="W9QNU7"/>
<keyword evidence="2" id="KW-1185">Reference proteome</keyword>
<reference evidence="2" key="1">
    <citation type="submission" date="2013-01" db="EMBL/GenBank/DDBJ databases">
        <title>Draft Genome Sequence of a Mulberry Tree, Morus notabilis C.K. Schneid.</title>
        <authorList>
            <person name="He N."/>
            <person name="Zhao S."/>
        </authorList>
    </citation>
    <scope>NUCLEOTIDE SEQUENCE</scope>
</reference>
<gene>
    <name evidence="1" type="ORF">L484_018335</name>
</gene>
<sequence>MLGLLLLVHGFSKSLLLVHSFSKSQKTAILEDTGAIHLYRLLASNWVLFSGCLTVSVVTELTNIGFWNVRLSIELRWEITAGSPTEVGRFRRPVGAGFEKETMMIEVTMTTALSNSKGKTASWRLMG</sequence>
<accession>W9QNU7</accession>
<protein>
    <submittedName>
        <fullName evidence="1">Uncharacterized protein</fullName>
    </submittedName>
</protein>